<reference evidence="2" key="1">
    <citation type="submission" date="2020-03" db="EMBL/GenBank/DDBJ databases">
        <title>The deep terrestrial virosphere.</title>
        <authorList>
            <person name="Holmfeldt K."/>
            <person name="Nilsson E."/>
            <person name="Simone D."/>
            <person name="Lopez-Fernandez M."/>
            <person name="Wu X."/>
            <person name="de Brujin I."/>
            <person name="Lundin D."/>
            <person name="Andersson A."/>
            <person name="Bertilsson S."/>
            <person name="Dopson M."/>
        </authorList>
    </citation>
    <scope>NUCLEOTIDE SEQUENCE</scope>
    <source>
        <strain evidence="2">MM415B03820</strain>
    </source>
</reference>
<proteinExistence type="predicted"/>
<dbReference type="EMBL" id="MT143244">
    <property type="protein sequence ID" value="QJA94583.1"/>
    <property type="molecule type" value="Genomic_DNA"/>
</dbReference>
<feature type="region of interest" description="Disordered" evidence="1">
    <location>
        <begin position="1"/>
        <end position="21"/>
    </location>
</feature>
<dbReference type="AlphaFoldDB" id="A0A6M3LJC4"/>
<name>A0A6M3LJC4_9ZZZZ</name>
<gene>
    <name evidence="2" type="ORF">MM415B03820_0005</name>
</gene>
<evidence type="ECO:0000313" key="2">
    <source>
        <dbReference type="EMBL" id="QJA94583.1"/>
    </source>
</evidence>
<protein>
    <submittedName>
        <fullName evidence="2">Uncharacterized protein</fullName>
    </submittedName>
</protein>
<organism evidence="2">
    <name type="scientific">viral metagenome</name>
    <dbReference type="NCBI Taxonomy" id="1070528"/>
    <lineage>
        <taxon>unclassified sequences</taxon>
        <taxon>metagenomes</taxon>
        <taxon>organismal metagenomes</taxon>
    </lineage>
</organism>
<accession>A0A6M3LJC4</accession>
<sequence>MDGSRMKQVINNKENLDEPPSSICKSITDRICAGPNDGRSLGRREVALLQHLSSPDLSARFRNNLVILETI</sequence>
<evidence type="ECO:0000256" key="1">
    <source>
        <dbReference type="SAM" id="MobiDB-lite"/>
    </source>
</evidence>